<dbReference type="Gene3D" id="3.40.50.300">
    <property type="entry name" value="P-loop containing nucleotide triphosphate hydrolases"/>
    <property type="match status" value="3"/>
</dbReference>
<reference evidence="18 19" key="1">
    <citation type="submission" date="2019-02" db="EMBL/GenBank/DDBJ databases">
        <title>Aquabacterium sp. strain KMB7.</title>
        <authorList>
            <person name="Chen W.-M."/>
        </authorList>
    </citation>
    <scope>NUCLEOTIDE SEQUENCE [LARGE SCALE GENOMIC DNA]</scope>
    <source>
        <strain evidence="18 19">KMB7</strain>
    </source>
</reference>
<dbReference type="GO" id="GO:0003677">
    <property type="term" value="F:DNA binding"/>
    <property type="evidence" value="ECO:0007669"/>
    <property type="project" value="UniProtKB-KW"/>
</dbReference>
<keyword evidence="10" id="KW-0413">Isomerase</keyword>
<evidence type="ECO:0000256" key="11">
    <source>
        <dbReference type="ARBA" id="ARBA00034617"/>
    </source>
</evidence>
<keyword evidence="8" id="KW-0238">DNA-binding</keyword>
<dbReference type="PANTHER" id="PTHR11070:SF23">
    <property type="entry name" value="RECBCD ENZYME SUBUNIT RECB"/>
    <property type="match status" value="1"/>
</dbReference>
<evidence type="ECO:0000256" key="13">
    <source>
        <dbReference type="ARBA" id="ARBA00048988"/>
    </source>
</evidence>
<dbReference type="InterPro" id="IPR011604">
    <property type="entry name" value="PDDEXK-like_dom_sf"/>
</dbReference>
<feature type="domain" description="UvrD-like helicase ATP-binding" evidence="16">
    <location>
        <begin position="17"/>
        <end position="485"/>
    </location>
</feature>
<evidence type="ECO:0000256" key="2">
    <source>
        <dbReference type="ARBA" id="ARBA00022741"/>
    </source>
</evidence>
<evidence type="ECO:0000256" key="3">
    <source>
        <dbReference type="ARBA" id="ARBA00022763"/>
    </source>
</evidence>
<keyword evidence="7 14" id="KW-0067">ATP-binding</keyword>
<evidence type="ECO:0000256" key="8">
    <source>
        <dbReference type="ARBA" id="ARBA00023125"/>
    </source>
</evidence>
<dbReference type="Pfam" id="PF13361">
    <property type="entry name" value="UvrD_C"/>
    <property type="match status" value="2"/>
</dbReference>
<feature type="binding site" evidence="14">
    <location>
        <begin position="38"/>
        <end position="45"/>
    </location>
    <ligand>
        <name>ATP</name>
        <dbReference type="ChEBI" id="CHEBI:30616"/>
    </ligand>
</feature>
<evidence type="ECO:0000256" key="1">
    <source>
        <dbReference type="ARBA" id="ARBA00022722"/>
    </source>
</evidence>
<dbReference type="GO" id="GO:0009338">
    <property type="term" value="C:exodeoxyribonuclease V complex"/>
    <property type="evidence" value="ECO:0007669"/>
    <property type="project" value="TreeGrafter"/>
</dbReference>
<dbReference type="GO" id="GO:0005524">
    <property type="term" value="F:ATP binding"/>
    <property type="evidence" value="ECO:0007669"/>
    <property type="project" value="UniProtKB-UniRule"/>
</dbReference>
<keyword evidence="2 14" id="KW-0547">Nucleotide-binding</keyword>
<dbReference type="GO" id="GO:0043138">
    <property type="term" value="F:3'-5' DNA helicase activity"/>
    <property type="evidence" value="ECO:0007669"/>
    <property type="project" value="UniProtKB-EC"/>
</dbReference>
<name>A0A4Q9H373_9BURK</name>
<gene>
    <name evidence="18" type="ORF">EYS42_14440</name>
</gene>
<dbReference type="Gene3D" id="1.10.486.10">
    <property type="entry name" value="PCRA, domain 4"/>
    <property type="match status" value="1"/>
</dbReference>
<keyword evidence="5 14" id="KW-0347">Helicase</keyword>
<evidence type="ECO:0000256" key="14">
    <source>
        <dbReference type="PROSITE-ProRule" id="PRU00560"/>
    </source>
</evidence>
<comment type="catalytic activity">
    <reaction evidence="11">
        <text>Couples ATP hydrolysis with the unwinding of duplex DNA by translocating in the 3'-5' direction.</text>
        <dbReference type="EC" id="5.6.2.4"/>
    </reaction>
</comment>
<evidence type="ECO:0000259" key="17">
    <source>
        <dbReference type="PROSITE" id="PS51217"/>
    </source>
</evidence>
<dbReference type="InterPro" id="IPR038726">
    <property type="entry name" value="PDDEXK_AddAB-type"/>
</dbReference>
<evidence type="ECO:0000256" key="12">
    <source>
        <dbReference type="ARBA" id="ARBA00034808"/>
    </source>
</evidence>
<dbReference type="Gene3D" id="3.90.320.10">
    <property type="match status" value="1"/>
</dbReference>
<evidence type="ECO:0000313" key="19">
    <source>
        <dbReference type="Proteomes" id="UP000292120"/>
    </source>
</evidence>
<evidence type="ECO:0000256" key="9">
    <source>
        <dbReference type="ARBA" id="ARBA00023204"/>
    </source>
</evidence>
<protein>
    <recommendedName>
        <fullName evidence="12">DNA 3'-5' helicase</fullName>
        <ecNumber evidence="12">5.6.2.4</ecNumber>
    </recommendedName>
</protein>
<feature type="domain" description="UvrD-like helicase C-terminal" evidence="17">
    <location>
        <begin position="514"/>
        <end position="805"/>
    </location>
</feature>
<dbReference type="InterPro" id="IPR014017">
    <property type="entry name" value="DNA_helicase_UvrD-like_C"/>
</dbReference>
<evidence type="ECO:0000256" key="5">
    <source>
        <dbReference type="ARBA" id="ARBA00022806"/>
    </source>
</evidence>
<comment type="catalytic activity">
    <reaction evidence="13">
        <text>ATP + H2O = ADP + phosphate + H(+)</text>
        <dbReference type="Rhea" id="RHEA:13065"/>
        <dbReference type="ChEBI" id="CHEBI:15377"/>
        <dbReference type="ChEBI" id="CHEBI:15378"/>
        <dbReference type="ChEBI" id="CHEBI:30616"/>
        <dbReference type="ChEBI" id="CHEBI:43474"/>
        <dbReference type="ChEBI" id="CHEBI:456216"/>
        <dbReference type="EC" id="5.6.2.4"/>
    </reaction>
</comment>
<feature type="region of interest" description="Disordered" evidence="15">
    <location>
        <begin position="965"/>
        <end position="991"/>
    </location>
</feature>
<dbReference type="EMBL" id="SIXI01000006">
    <property type="protein sequence ID" value="TBO28805.1"/>
    <property type="molecule type" value="Genomic_DNA"/>
</dbReference>
<keyword evidence="3" id="KW-0227">DNA damage</keyword>
<evidence type="ECO:0000256" key="15">
    <source>
        <dbReference type="SAM" id="MobiDB-lite"/>
    </source>
</evidence>
<keyword evidence="1" id="KW-0540">Nuclease</keyword>
<evidence type="ECO:0000256" key="10">
    <source>
        <dbReference type="ARBA" id="ARBA00023235"/>
    </source>
</evidence>
<accession>A0A4Q9H373</accession>
<dbReference type="SUPFAM" id="SSF52540">
    <property type="entry name" value="P-loop containing nucleoside triphosphate hydrolases"/>
    <property type="match status" value="1"/>
</dbReference>
<proteinExistence type="predicted"/>
<sequence>MSAAEQAGYAYLVNGARVPDAEFYRWACNPSVPVVIEACAGAGKTWMLVSRIVRALLEGAEPSQVLAITFTRKAAGEMRERLQSLLRELASLSHEAQVRELALRGLSAAQAEALAPGLAPLYRRLLASGEQVQVSTIHGWFSKLLRAAPLDTLSALGLPPQLKLLTEEEEDPWPRIWSRWLRDLQHDDEVRPVFMALVADVGRFNLEAWLQAALAQRLEIQLADEAGTLWGSVPPADEALPEWAGVPDPVASVLQPAREAEVQALARTLGALGGTLAPEAASTLIDALQETDAPRRFEGLCRALLKEDGTPRRNITKKPEVLALLSPLQDWLCSIVEAQRQNESCLRHQRMVALARSLFDTYARFKQEGGYIDMVDLERGADHLLRDESLSAWVQQRLDQQLRHVLMDEFQDTSPLQWRALREWLSSYGGAGGGGRIQVFIVGDPKQSIYRFRRAEPRVFQAAKAFVQETLGGAILACDHTRRNAQGLIDALNRSMQPLADAGRFAGFRPHTTASALQAQWRVLPDVMRPTKDERAAARAHGVDGWRDSLTQPRHEPEEVLRAREAAHVADAIAELVVQGRQPQDIFVLARKRQSLLLAAEALAARGIAHAAPNDTLLVDTAEARDLLAVLQAVVSPVHDLSLAHALKTPGLDVGEAGLLALAERARQCHPAEGGRWWEALRAEVEAHDAAPMLASPLQARLARAWSLLRAWRRDARWLPPHDLMQRIVDDCQWREALASQLSPPQFRQAMLHLDAMLAQSLMLRGGRDATPYRWLRDFRKLQAPLPPAAAREAVQLLTIHGAKGLEADVVFLMDTDGQASRTQTYGLMVAWEPDEQAPSRCAFLSSEGRPPASMADWLVQEKAARDSEECNALYVALTRAREMVVVSRTQPARAQPEGSWWQTMAQAGLVGQVGEAGRWQPQPALASVRPGHPTAADGSAPAALAPAVEPNRLPLWPALPPRRAIADTGDAPSASVASAPSVSGEGGLGDADRARLGKAVHRVLEMITTHPVSARTPAFREALARQAWRAVVQEEALPMRLTDDDLQRIQRAVARVLDHPTTARWLDPAQVGWAANELVLWHQGRPVRIDRLVRQDSASGPTWWVLDYKLGESPERLQRYRPQLEAYREALATLVGDAPVQMALIAGNGEFITL</sequence>
<dbReference type="RefSeq" id="WP_130968896.1">
    <property type="nucleotide sequence ID" value="NZ_SIXI01000006.1"/>
</dbReference>
<keyword evidence="9" id="KW-0234">DNA repair</keyword>
<dbReference type="Pfam" id="PF12705">
    <property type="entry name" value="PDDEXK_1"/>
    <property type="match status" value="1"/>
</dbReference>
<evidence type="ECO:0000313" key="18">
    <source>
        <dbReference type="EMBL" id="TBO28805.1"/>
    </source>
</evidence>
<dbReference type="Proteomes" id="UP000292120">
    <property type="component" value="Unassembled WGS sequence"/>
</dbReference>
<feature type="compositionally biased region" description="Low complexity" evidence="15">
    <location>
        <begin position="972"/>
        <end position="984"/>
    </location>
</feature>
<dbReference type="GO" id="GO:0004527">
    <property type="term" value="F:exonuclease activity"/>
    <property type="evidence" value="ECO:0007669"/>
    <property type="project" value="UniProtKB-KW"/>
</dbReference>
<dbReference type="EC" id="5.6.2.4" evidence="12"/>
<dbReference type="InterPro" id="IPR014016">
    <property type="entry name" value="UvrD-like_ATP-bd"/>
</dbReference>
<dbReference type="OrthoDB" id="5905204at2"/>
<dbReference type="AlphaFoldDB" id="A0A4Q9H373"/>
<dbReference type="PANTHER" id="PTHR11070">
    <property type="entry name" value="UVRD / RECB / PCRA DNA HELICASE FAMILY MEMBER"/>
    <property type="match status" value="1"/>
</dbReference>
<dbReference type="GO" id="GO:0000725">
    <property type="term" value="P:recombinational repair"/>
    <property type="evidence" value="ECO:0007669"/>
    <property type="project" value="TreeGrafter"/>
</dbReference>
<evidence type="ECO:0000256" key="4">
    <source>
        <dbReference type="ARBA" id="ARBA00022801"/>
    </source>
</evidence>
<evidence type="ECO:0000259" key="16">
    <source>
        <dbReference type="PROSITE" id="PS51198"/>
    </source>
</evidence>
<dbReference type="PROSITE" id="PS51217">
    <property type="entry name" value="UVRD_HELICASE_CTER"/>
    <property type="match status" value="1"/>
</dbReference>
<keyword evidence="6" id="KW-0269">Exonuclease</keyword>
<dbReference type="PROSITE" id="PS51198">
    <property type="entry name" value="UVRD_HELICASE_ATP_BIND"/>
    <property type="match status" value="1"/>
</dbReference>
<dbReference type="GO" id="GO:0005829">
    <property type="term" value="C:cytosol"/>
    <property type="evidence" value="ECO:0007669"/>
    <property type="project" value="TreeGrafter"/>
</dbReference>
<dbReference type="Pfam" id="PF00580">
    <property type="entry name" value="UvrD-helicase"/>
    <property type="match status" value="1"/>
</dbReference>
<organism evidence="18 19">
    <name type="scientific">Aquabacterium lacunae</name>
    <dbReference type="NCBI Taxonomy" id="2528630"/>
    <lineage>
        <taxon>Bacteria</taxon>
        <taxon>Pseudomonadati</taxon>
        <taxon>Pseudomonadota</taxon>
        <taxon>Betaproteobacteria</taxon>
        <taxon>Burkholderiales</taxon>
        <taxon>Aquabacterium</taxon>
    </lineage>
</organism>
<dbReference type="InterPro" id="IPR027417">
    <property type="entry name" value="P-loop_NTPase"/>
</dbReference>
<evidence type="ECO:0000256" key="7">
    <source>
        <dbReference type="ARBA" id="ARBA00022840"/>
    </source>
</evidence>
<keyword evidence="4 14" id="KW-0378">Hydrolase</keyword>
<keyword evidence="19" id="KW-1185">Reference proteome</keyword>
<evidence type="ECO:0000256" key="6">
    <source>
        <dbReference type="ARBA" id="ARBA00022839"/>
    </source>
</evidence>
<dbReference type="InterPro" id="IPR000212">
    <property type="entry name" value="DNA_helicase_UvrD/REP"/>
</dbReference>
<comment type="caution">
    <text evidence="18">The sequence shown here is derived from an EMBL/GenBank/DDBJ whole genome shotgun (WGS) entry which is preliminary data.</text>
</comment>